<keyword evidence="3" id="KW-1185">Reference proteome</keyword>
<evidence type="ECO:0000313" key="3">
    <source>
        <dbReference type="Proteomes" id="UP000031518"/>
    </source>
</evidence>
<feature type="chain" id="PRO_5002123125" evidence="1">
    <location>
        <begin position="32"/>
        <end position="112"/>
    </location>
</feature>
<accession>A0A0B6X239</accession>
<evidence type="ECO:0000313" key="2">
    <source>
        <dbReference type="EMBL" id="CDM66584.1"/>
    </source>
</evidence>
<protein>
    <submittedName>
        <fullName evidence="2">Uncharacterized protein</fullName>
    </submittedName>
</protein>
<feature type="signal peptide" evidence="1">
    <location>
        <begin position="1"/>
        <end position="31"/>
    </location>
</feature>
<reference evidence="2 3" key="2">
    <citation type="submission" date="2015-01" db="EMBL/GenBank/DDBJ databases">
        <title>Complete genome sequence of Pyrinomonas methylaliphatogenes type strain K22T.</title>
        <authorList>
            <person name="Lee K.C.Y."/>
            <person name="Power J.F."/>
            <person name="Dunfield P.F."/>
            <person name="Morgan X.C."/>
            <person name="Huttenhower C."/>
            <person name="Stott M.B."/>
        </authorList>
    </citation>
    <scope>NUCLEOTIDE SEQUENCE [LARGE SCALE GENOMIC DNA]</scope>
    <source>
        <strain evidence="2 3">K22</strain>
    </source>
</reference>
<dbReference type="RefSeq" id="WP_157770872.1">
    <property type="nucleotide sequence ID" value="NZ_CBXV010000008.1"/>
</dbReference>
<reference evidence="2 3" key="1">
    <citation type="submission" date="2013-12" db="EMBL/GenBank/DDBJ databases">
        <authorList>
            <person name="Stott M."/>
        </authorList>
    </citation>
    <scope>NUCLEOTIDE SEQUENCE [LARGE SCALE GENOMIC DNA]</scope>
    <source>
        <strain evidence="2 3">K22</strain>
    </source>
</reference>
<organism evidence="2 3">
    <name type="scientific">Pyrinomonas methylaliphatogenes</name>
    <dbReference type="NCBI Taxonomy" id="454194"/>
    <lineage>
        <taxon>Bacteria</taxon>
        <taxon>Pseudomonadati</taxon>
        <taxon>Acidobacteriota</taxon>
        <taxon>Blastocatellia</taxon>
        <taxon>Blastocatellales</taxon>
        <taxon>Pyrinomonadaceae</taxon>
        <taxon>Pyrinomonas</taxon>
    </lineage>
</organism>
<evidence type="ECO:0000256" key="1">
    <source>
        <dbReference type="SAM" id="SignalP"/>
    </source>
</evidence>
<dbReference type="AlphaFoldDB" id="A0A0B6X239"/>
<gene>
    <name evidence="2" type="ORF">PYK22_02616</name>
</gene>
<proteinExistence type="predicted"/>
<sequence precursor="true">MNALACHRRFVCRSLLIISVCYLLFQESAPAQHVWGYASLEFDASADKLIGYASVETDYNTAALYNVQLDATIYDQNQNAVAYGSVQGYQTASIIKEVADLQELPAPGPTDN</sequence>
<keyword evidence="1" id="KW-0732">Signal</keyword>
<dbReference type="EMBL" id="CBXV010000008">
    <property type="protein sequence ID" value="CDM66584.1"/>
    <property type="molecule type" value="Genomic_DNA"/>
</dbReference>
<dbReference type="Proteomes" id="UP000031518">
    <property type="component" value="Unassembled WGS sequence"/>
</dbReference>
<name>A0A0B6X239_9BACT</name>